<evidence type="ECO:0000256" key="12">
    <source>
        <dbReference type="ARBA" id="ARBA00022912"/>
    </source>
</evidence>
<gene>
    <name evidence="25" type="primary">ppm1f</name>
</gene>
<evidence type="ECO:0000256" key="17">
    <source>
        <dbReference type="ARBA" id="ARBA00063519"/>
    </source>
</evidence>
<evidence type="ECO:0000256" key="9">
    <source>
        <dbReference type="ARBA" id="ARBA00022737"/>
    </source>
</evidence>
<evidence type="ECO:0000256" key="21">
    <source>
        <dbReference type="ARBA" id="ARBA00078590"/>
    </source>
</evidence>
<evidence type="ECO:0000256" key="18">
    <source>
        <dbReference type="ARBA" id="ARBA00070214"/>
    </source>
</evidence>
<keyword evidence="6" id="KW-0963">Cytoplasm</keyword>
<dbReference type="InterPro" id="IPR036457">
    <property type="entry name" value="PPM-type-like_dom_sf"/>
</dbReference>
<reference evidence="25" key="2">
    <citation type="submission" date="2025-09" db="UniProtKB">
        <authorList>
            <consortium name="Ensembl"/>
        </authorList>
    </citation>
    <scope>IDENTIFICATION</scope>
</reference>
<evidence type="ECO:0000256" key="23">
    <source>
        <dbReference type="RuleBase" id="RU003465"/>
    </source>
</evidence>
<evidence type="ECO:0000256" key="4">
    <source>
        <dbReference type="ARBA" id="ARBA00004496"/>
    </source>
</evidence>
<evidence type="ECO:0000256" key="19">
    <source>
        <dbReference type="ARBA" id="ARBA00075580"/>
    </source>
</evidence>
<evidence type="ECO:0000256" key="6">
    <source>
        <dbReference type="ARBA" id="ARBA00022490"/>
    </source>
</evidence>
<evidence type="ECO:0000256" key="7">
    <source>
        <dbReference type="ARBA" id="ARBA00022553"/>
    </source>
</evidence>
<dbReference type="SUPFAM" id="SSF81606">
    <property type="entry name" value="PP2C-like"/>
    <property type="match status" value="1"/>
</dbReference>
<dbReference type="CDD" id="cd00143">
    <property type="entry name" value="PP2Cc"/>
    <property type="match status" value="1"/>
</dbReference>
<keyword evidence="14" id="KW-0539">Nucleus</keyword>
<comment type="subcellular location">
    <subcellularLocation>
        <location evidence="4">Cytoplasm</location>
    </subcellularLocation>
    <subcellularLocation>
        <location evidence="3">Nucleus</location>
    </subcellularLocation>
</comment>
<evidence type="ECO:0000313" key="25">
    <source>
        <dbReference type="Ensembl" id="ENSOKIP00005003604.1"/>
    </source>
</evidence>
<name>A0A8C7CFD4_ONCKI</name>
<dbReference type="GeneTree" id="ENSGT00940000158884"/>
<comment type="similarity">
    <text evidence="23">Belongs to the PP2C family.</text>
</comment>
<comment type="cofactor">
    <cofactor evidence="1">
        <name>Mn(2+)</name>
        <dbReference type="ChEBI" id="CHEBI:29035"/>
    </cofactor>
</comment>
<dbReference type="GO" id="GO:0004722">
    <property type="term" value="F:protein serine/threonine phosphatase activity"/>
    <property type="evidence" value="ECO:0007669"/>
    <property type="project" value="UniProtKB-EC"/>
</dbReference>
<protein>
    <recommendedName>
        <fullName evidence="18">Protein phosphatase 1E</fullName>
        <ecNumber evidence="5">3.1.3.16</ecNumber>
    </recommendedName>
    <alternativeName>
        <fullName evidence="21">Ca(2+)/calmodulin-dependent protein kinase phosphatase N</fullName>
    </alternativeName>
    <alternativeName>
        <fullName evidence="19">CaMKP-nucleus</fullName>
    </alternativeName>
    <alternativeName>
        <fullName evidence="20">Partner of PIX 1</fullName>
    </alternativeName>
    <alternativeName>
        <fullName evidence="22">Partner of PIX-alpha</fullName>
    </alternativeName>
</protein>
<evidence type="ECO:0000256" key="10">
    <source>
        <dbReference type="ARBA" id="ARBA00022801"/>
    </source>
</evidence>
<dbReference type="GO" id="GO:0046872">
    <property type="term" value="F:metal ion binding"/>
    <property type="evidence" value="ECO:0007669"/>
    <property type="project" value="UniProtKB-KW"/>
</dbReference>
<dbReference type="GO" id="GO:0005829">
    <property type="term" value="C:cytosol"/>
    <property type="evidence" value="ECO:0007669"/>
    <property type="project" value="TreeGrafter"/>
</dbReference>
<comment type="catalytic activity">
    <reaction evidence="15">
        <text>O-phospho-L-seryl-[protein] + H2O = L-seryl-[protein] + phosphate</text>
        <dbReference type="Rhea" id="RHEA:20629"/>
        <dbReference type="Rhea" id="RHEA-COMP:9863"/>
        <dbReference type="Rhea" id="RHEA-COMP:11604"/>
        <dbReference type="ChEBI" id="CHEBI:15377"/>
        <dbReference type="ChEBI" id="CHEBI:29999"/>
        <dbReference type="ChEBI" id="CHEBI:43474"/>
        <dbReference type="ChEBI" id="CHEBI:83421"/>
        <dbReference type="EC" id="3.1.3.16"/>
    </reaction>
</comment>
<comment type="subunit">
    <text evidence="17">Heterotrimer. Interacts with PAX1 and ARHGEF6 (or ARHGEF7).</text>
</comment>
<keyword evidence="10 23" id="KW-0378">Hydrolase</keyword>
<comment type="cofactor">
    <cofactor evidence="2">
        <name>Mg(2+)</name>
        <dbReference type="ChEBI" id="CHEBI:18420"/>
    </cofactor>
</comment>
<evidence type="ECO:0000256" key="22">
    <source>
        <dbReference type="ARBA" id="ARBA00079435"/>
    </source>
</evidence>
<keyword evidence="8" id="KW-0479">Metal-binding</keyword>
<dbReference type="AlphaFoldDB" id="A0A8C7CFD4"/>
<evidence type="ECO:0000256" key="11">
    <source>
        <dbReference type="ARBA" id="ARBA00022842"/>
    </source>
</evidence>
<keyword evidence="11" id="KW-0460">Magnesium</keyword>
<keyword evidence="26" id="KW-1185">Reference proteome</keyword>
<reference evidence="25" key="1">
    <citation type="submission" date="2025-08" db="UniProtKB">
        <authorList>
            <consortium name="Ensembl"/>
        </authorList>
    </citation>
    <scope>IDENTIFICATION</scope>
</reference>
<evidence type="ECO:0000256" key="1">
    <source>
        <dbReference type="ARBA" id="ARBA00001936"/>
    </source>
</evidence>
<evidence type="ECO:0000256" key="14">
    <source>
        <dbReference type="ARBA" id="ARBA00023242"/>
    </source>
</evidence>
<dbReference type="PROSITE" id="PS01032">
    <property type="entry name" value="PPM_1"/>
    <property type="match status" value="1"/>
</dbReference>
<organism evidence="25 26">
    <name type="scientific">Oncorhynchus kisutch</name>
    <name type="common">Coho salmon</name>
    <name type="synonym">Salmo kisutch</name>
    <dbReference type="NCBI Taxonomy" id="8019"/>
    <lineage>
        <taxon>Eukaryota</taxon>
        <taxon>Metazoa</taxon>
        <taxon>Chordata</taxon>
        <taxon>Craniata</taxon>
        <taxon>Vertebrata</taxon>
        <taxon>Euteleostomi</taxon>
        <taxon>Actinopterygii</taxon>
        <taxon>Neopterygii</taxon>
        <taxon>Teleostei</taxon>
        <taxon>Protacanthopterygii</taxon>
        <taxon>Salmoniformes</taxon>
        <taxon>Salmonidae</taxon>
        <taxon>Salmoninae</taxon>
        <taxon>Oncorhynchus</taxon>
    </lineage>
</organism>
<accession>A0A8C7CFD4</accession>
<dbReference type="InterPro" id="IPR000222">
    <property type="entry name" value="PP2C_BS"/>
</dbReference>
<dbReference type="Pfam" id="PF00481">
    <property type="entry name" value="PP2C"/>
    <property type="match status" value="1"/>
</dbReference>
<evidence type="ECO:0000256" key="20">
    <source>
        <dbReference type="ARBA" id="ARBA00075701"/>
    </source>
</evidence>
<dbReference type="FunFam" id="3.60.40.10:FF:000021">
    <property type="entry name" value="Protein phosphatase, Mg2+/Mn2+-dependent, 1E"/>
    <property type="match status" value="1"/>
</dbReference>
<dbReference type="GO" id="GO:0005634">
    <property type="term" value="C:nucleus"/>
    <property type="evidence" value="ECO:0007669"/>
    <property type="project" value="UniProtKB-SubCell"/>
</dbReference>
<evidence type="ECO:0000256" key="16">
    <source>
        <dbReference type="ARBA" id="ARBA00048336"/>
    </source>
</evidence>
<evidence type="ECO:0000256" key="8">
    <source>
        <dbReference type="ARBA" id="ARBA00022723"/>
    </source>
</evidence>
<dbReference type="Proteomes" id="UP000694557">
    <property type="component" value="Unassembled WGS sequence"/>
</dbReference>
<evidence type="ECO:0000256" key="15">
    <source>
        <dbReference type="ARBA" id="ARBA00047761"/>
    </source>
</evidence>
<dbReference type="PROSITE" id="PS51746">
    <property type="entry name" value="PPM_2"/>
    <property type="match status" value="1"/>
</dbReference>
<comment type="catalytic activity">
    <reaction evidence="16">
        <text>O-phospho-L-threonyl-[protein] + H2O = L-threonyl-[protein] + phosphate</text>
        <dbReference type="Rhea" id="RHEA:47004"/>
        <dbReference type="Rhea" id="RHEA-COMP:11060"/>
        <dbReference type="Rhea" id="RHEA-COMP:11605"/>
        <dbReference type="ChEBI" id="CHEBI:15377"/>
        <dbReference type="ChEBI" id="CHEBI:30013"/>
        <dbReference type="ChEBI" id="CHEBI:43474"/>
        <dbReference type="ChEBI" id="CHEBI:61977"/>
        <dbReference type="EC" id="3.1.3.16"/>
    </reaction>
</comment>
<keyword evidence="13" id="KW-0464">Manganese</keyword>
<dbReference type="EC" id="3.1.3.16" evidence="5"/>
<dbReference type="InterPro" id="IPR015655">
    <property type="entry name" value="PP2C"/>
</dbReference>
<dbReference type="InterPro" id="IPR001932">
    <property type="entry name" value="PPM-type_phosphatase-like_dom"/>
</dbReference>
<evidence type="ECO:0000256" key="5">
    <source>
        <dbReference type="ARBA" id="ARBA00013081"/>
    </source>
</evidence>
<keyword evidence="7" id="KW-0597">Phosphoprotein</keyword>
<evidence type="ECO:0000259" key="24">
    <source>
        <dbReference type="PROSITE" id="PS51746"/>
    </source>
</evidence>
<dbReference type="PANTHER" id="PTHR13832:SF233">
    <property type="entry name" value="PROTEIN PHOSPHATASE 1F"/>
    <property type="match status" value="1"/>
</dbReference>
<evidence type="ECO:0000256" key="2">
    <source>
        <dbReference type="ARBA" id="ARBA00001946"/>
    </source>
</evidence>
<dbReference type="Gene3D" id="3.60.40.10">
    <property type="entry name" value="PPM-type phosphatase domain"/>
    <property type="match status" value="1"/>
</dbReference>
<dbReference type="SMART" id="SM00332">
    <property type="entry name" value="PP2Cc"/>
    <property type="match status" value="1"/>
</dbReference>
<evidence type="ECO:0000313" key="26">
    <source>
        <dbReference type="Proteomes" id="UP000694557"/>
    </source>
</evidence>
<keyword evidence="9" id="KW-0677">Repeat</keyword>
<evidence type="ECO:0000256" key="13">
    <source>
        <dbReference type="ARBA" id="ARBA00023211"/>
    </source>
</evidence>
<dbReference type="Ensembl" id="ENSOKIT00005003780.1">
    <property type="protein sequence ID" value="ENSOKIP00005003604.1"/>
    <property type="gene ID" value="ENSOKIG00005001642.1"/>
</dbReference>
<keyword evidence="12 23" id="KW-0904">Protein phosphatase</keyword>
<sequence length="453" mass="49482">MVCCVCVCVPSSGMGGVMEEEVVRGCLRRFLEDFPAPLGPEDPLPLNPLSRKVTLDELRGESLDLGLRLLNTRDAPSTLNAAMCHAALAELQKADLSPFHLPQETEQQQGEEQEVVLLQSEPVQRLFLNKLREVGVAWHQNLPSPLPIGPSRFLMCSAHAIRNTRRKMEDRHVTLPDFNTLTGLKDGVERGYYAVFDGHGGVDAAIYAATHLHVTLSQQEELQSDPATAFKTAFTRTDDMLRGKAKRERLRSGSTGLAVLLQGEWLHVAWLGDSQSMLVRRGQDITLMDPHKPDREDEKQRVEGLGGCIVFMGCWRVNGTYAVSRAIGDFDQKPYVSGDADCSSTRLHGDEDYILLACDGFFDVVRPAEVPALVLGALREQGEPQGAVEGAGCEEISEGVLGERVAQELVAHAKAAGSSDNITVMVVFLRPPAQLLLQDQSNIAVATEGPAQE</sequence>
<feature type="domain" description="PPM-type phosphatase" evidence="24">
    <location>
        <begin position="154"/>
        <end position="429"/>
    </location>
</feature>
<proteinExistence type="inferred from homology"/>
<evidence type="ECO:0000256" key="3">
    <source>
        <dbReference type="ARBA" id="ARBA00004123"/>
    </source>
</evidence>
<dbReference type="PANTHER" id="PTHR13832">
    <property type="entry name" value="PROTEIN PHOSPHATASE 2C"/>
    <property type="match status" value="1"/>
</dbReference>